<evidence type="ECO:0000313" key="2">
    <source>
        <dbReference type="Proteomes" id="UP001142055"/>
    </source>
</evidence>
<reference evidence="1" key="1">
    <citation type="submission" date="2022-12" db="EMBL/GenBank/DDBJ databases">
        <title>Genome assemblies of Blomia tropicalis.</title>
        <authorList>
            <person name="Cui Y."/>
        </authorList>
    </citation>
    <scope>NUCLEOTIDE SEQUENCE</scope>
    <source>
        <tissue evidence="1">Adult mites</tissue>
    </source>
</reference>
<dbReference type="AlphaFoldDB" id="A0A9Q0M9D5"/>
<organism evidence="1 2">
    <name type="scientific">Blomia tropicalis</name>
    <name type="common">Mite</name>
    <dbReference type="NCBI Taxonomy" id="40697"/>
    <lineage>
        <taxon>Eukaryota</taxon>
        <taxon>Metazoa</taxon>
        <taxon>Ecdysozoa</taxon>
        <taxon>Arthropoda</taxon>
        <taxon>Chelicerata</taxon>
        <taxon>Arachnida</taxon>
        <taxon>Acari</taxon>
        <taxon>Acariformes</taxon>
        <taxon>Sarcoptiformes</taxon>
        <taxon>Astigmata</taxon>
        <taxon>Glycyphagoidea</taxon>
        <taxon>Echimyopodidae</taxon>
        <taxon>Blomia</taxon>
    </lineage>
</organism>
<accession>A0A9Q0M9D5</accession>
<name>A0A9Q0M9D5_BLOTA</name>
<evidence type="ECO:0000313" key="1">
    <source>
        <dbReference type="EMBL" id="KAJ6221776.1"/>
    </source>
</evidence>
<protein>
    <submittedName>
        <fullName evidence="1">Uncharacterized protein</fullName>
    </submittedName>
</protein>
<proteinExistence type="predicted"/>
<dbReference type="Proteomes" id="UP001142055">
    <property type="component" value="Chromosome 1"/>
</dbReference>
<sequence length="402" mass="46936">MVDHAFEDVTEPNCSTLIECGQKIQFTSDNSKNELTDMLSLSEREELKSLANNYVKKTKYNLTKKQNRQSLPQLINVPLFWVQQTPRILYDGIIMDNIDDDQQMTYFERVEMYWKMVEANYMESFRIAFDSGSRLSYELLLSLNNLAPLLSPKLTHKMAALYVEIVQQMAQSSIQMDHSVDQAEMVNIVAHTMCRYDSDLSYENVTFILEYICDRMSNKNVYSIYSFTMPLLDYLHNLVDPIVSFTKSDPEFDVLFKVLKLVKWIINMLKSDSEIPKIRKLKIGSQLKSFVPERSTQEIDENVIEENESFHSFSDDIDYDSLSETSNSFIYESSSSIDTSNEEDDQGFRRKVERRHLPIHFPGVQSNPSWRLVGQICRRLRRKCNRRLDVCLEVDASRNLDV</sequence>
<gene>
    <name evidence="1" type="ORF">RDWZM_000321</name>
</gene>
<keyword evidence="2" id="KW-1185">Reference proteome</keyword>
<comment type="caution">
    <text evidence="1">The sequence shown here is derived from an EMBL/GenBank/DDBJ whole genome shotgun (WGS) entry which is preliminary data.</text>
</comment>
<dbReference type="EMBL" id="JAPWDV010000001">
    <property type="protein sequence ID" value="KAJ6221776.1"/>
    <property type="molecule type" value="Genomic_DNA"/>
</dbReference>